<dbReference type="InterPro" id="IPR005311">
    <property type="entry name" value="PBP_dimer"/>
</dbReference>
<dbReference type="OrthoDB" id="9804124at2"/>
<proteinExistence type="inferred from homology"/>
<accession>A0A328VL75</accession>
<gene>
    <name evidence="7" type="ORF">A4R35_13520</name>
</gene>
<comment type="subcellular location">
    <subcellularLocation>
        <location evidence="1">Membrane</location>
    </subcellularLocation>
</comment>
<dbReference type="InterPro" id="IPR012338">
    <property type="entry name" value="Beta-lactam/transpept-like"/>
</dbReference>
<feature type="domain" description="Penicillin-binding protein transpeptidase" evidence="5">
    <location>
        <begin position="265"/>
        <end position="578"/>
    </location>
</feature>
<dbReference type="GO" id="GO:0008658">
    <property type="term" value="F:penicillin binding"/>
    <property type="evidence" value="ECO:0007669"/>
    <property type="project" value="InterPro"/>
</dbReference>
<evidence type="ECO:0000313" key="8">
    <source>
        <dbReference type="Proteomes" id="UP000248706"/>
    </source>
</evidence>
<dbReference type="Gene3D" id="3.90.1310.10">
    <property type="entry name" value="Penicillin-binding protein 2a (Domain 2)"/>
    <property type="match status" value="1"/>
</dbReference>
<dbReference type="PANTHER" id="PTHR30627">
    <property type="entry name" value="PEPTIDOGLYCAN D,D-TRANSPEPTIDASE"/>
    <property type="match status" value="1"/>
</dbReference>
<keyword evidence="8" id="KW-1185">Reference proteome</keyword>
<feature type="domain" description="Penicillin-binding protein dimerisation" evidence="6">
    <location>
        <begin position="59"/>
        <end position="221"/>
    </location>
</feature>
<keyword evidence="4" id="KW-1133">Transmembrane helix</keyword>
<evidence type="ECO:0000256" key="1">
    <source>
        <dbReference type="ARBA" id="ARBA00004370"/>
    </source>
</evidence>
<evidence type="ECO:0000259" key="5">
    <source>
        <dbReference type="Pfam" id="PF00905"/>
    </source>
</evidence>
<evidence type="ECO:0000256" key="3">
    <source>
        <dbReference type="ARBA" id="ARBA00023136"/>
    </source>
</evidence>
<organism evidence="7 8">
    <name type="scientific">Thermogemmatispora tikiterensis</name>
    <dbReference type="NCBI Taxonomy" id="1825093"/>
    <lineage>
        <taxon>Bacteria</taxon>
        <taxon>Bacillati</taxon>
        <taxon>Chloroflexota</taxon>
        <taxon>Ktedonobacteria</taxon>
        <taxon>Thermogemmatisporales</taxon>
        <taxon>Thermogemmatisporaceae</taxon>
        <taxon>Thermogemmatispora</taxon>
    </lineage>
</organism>
<evidence type="ECO:0000256" key="2">
    <source>
        <dbReference type="ARBA" id="ARBA00007171"/>
    </source>
</evidence>
<sequence>MSTEVRRARARQMLIFLLVCVGMFALLGRLYYWQIVEAYSGHKLALLASQEHIHDQVLTASRGLIYDANGLVLATNVVRDDVYIEPVQFSEDHPDDLQEALSQTLTALHGVLPALPVAETRHAFMEALSANRWSLLIAHAVTPQQSERLRELALPAVFLAPQTERIYPQGDLAAQVLGYVGYIGGSSSPQGVYGIEAQYNSLLAGKPGNLTAERDLYGNPLVVGASSEEPPVPGANLTLTIDSTIQYFVQTQLAATVKQLGAQGGTVVVLDVHTGAVVAMAGYPDYDPNQYGRYADQTGCLHSEEVYLNPALYCAYEPGSTLKAVTMAAALDQGLITPDTTIYDRGYLTFNDGTPMVTNWQDQAWGRETMTEVLVHSANVGAAYVAHDLLGPSRYYPYLARFGFGQRTGIDSPEATGFYRQPGSPGWTPSDLARQAFGQSILATPLQVALAYQAIANDGVMMRPYLVSAIDTNGHVTRIQPQVVRRVISSRAARELTGMLEVAAIDGSAQRALVPGYTVAAKTGTATTQGISEDQTEASVAGFLPASHPRFVILVKLDRPQASIYGGTAAAPLWKAIAQELMWYYHVPPDQSQ</sequence>
<reference evidence="7 8" key="1">
    <citation type="submission" date="2016-08" db="EMBL/GenBank/DDBJ databases">
        <title>Analysis of Carbohydrate Active Enzymes in Thermogemmatispora T81 Reveals Carbohydrate Degradation Ability.</title>
        <authorList>
            <person name="Tomazini A."/>
            <person name="Lal S."/>
            <person name="Stott M."/>
            <person name="Henrissat B."/>
            <person name="Polikarpov I."/>
            <person name="Sparling R."/>
            <person name="Levin D.B."/>
        </authorList>
    </citation>
    <scope>NUCLEOTIDE SEQUENCE [LARGE SCALE GENOMIC DNA]</scope>
    <source>
        <strain evidence="7 8">T81</strain>
    </source>
</reference>
<dbReference type="SUPFAM" id="SSF56601">
    <property type="entry name" value="beta-lactamase/transpeptidase-like"/>
    <property type="match status" value="1"/>
</dbReference>
<dbReference type="SUPFAM" id="SSF56519">
    <property type="entry name" value="Penicillin binding protein dimerisation domain"/>
    <property type="match status" value="1"/>
</dbReference>
<dbReference type="Pfam" id="PF00905">
    <property type="entry name" value="Transpeptidase"/>
    <property type="match status" value="1"/>
</dbReference>
<dbReference type="Pfam" id="PF03717">
    <property type="entry name" value="PBP_dimer"/>
    <property type="match status" value="1"/>
</dbReference>
<dbReference type="GO" id="GO:0071555">
    <property type="term" value="P:cell wall organization"/>
    <property type="evidence" value="ECO:0007669"/>
    <property type="project" value="TreeGrafter"/>
</dbReference>
<dbReference type="InterPro" id="IPR050515">
    <property type="entry name" value="Beta-lactam/transpept"/>
</dbReference>
<evidence type="ECO:0000259" key="6">
    <source>
        <dbReference type="Pfam" id="PF03717"/>
    </source>
</evidence>
<dbReference type="PANTHER" id="PTHR30627:SF1">
    <property type="entry name" value="PEPTIDOGLYCAN D,D-TRANSPEPTIDASE FTSI"/>
    <property type="match status" value="1"/>
</dbReference>
<dbReference type="InterPro" id="IPR001460">
    <property type="entry name" value="PCN-bd_Tpept"/>
</dbReference>
<comment type="similarity">
    <text evidence="2">Belongs to the transpeptidase family.</text>
</comment>
<evidence type="ECO:0000313" key="7">
    <source>
        <dbReference type="EMBL" id="RAQ96560.1"/>
    </source>
</evidence>
<dbReference type="GO" id="GO:0005886">
    <property type="term" value="C:plasma membrane"/>
    <property type="evidence" value="ECO:0007669"/>
    <property type="project" value="TreeGrafter"/>
</dbReference>
<feature type="transmembrane region" description="Helical" evidence="4">
    <location>
        <begin position="12"/>
        <end position="33"/>
    </location>
</feature>
<dbReference type="InterPro" id="IPR036138">
    <property type="entry name" value="PBP_dimer_sf"/>
</dbReference>
<dbReference type="Gene3D" id="3.30.450.330">
    <property type="match status" value="1"/>
</dbReference>
<dbReference type="EMBL" id="MCIF01000002">
    <property type="protein sequence ID" value="RAQ96560.1"/>
    <property type="molecule type" value="Genomic_DNA"/>
</dbReference>
<dbReference type="Gene3D" id="3.40.710.10">
    <property type="entry name" value="DD-peptidase/beta-lactamase superfamily"/>
    <property type="match status" value="1"/>
</dbReference>
<name>A0A328VL75_9CHLR</name>
<evidence type="ECO:0000256" key="4">
    <source>
        <dbReference type="SAM" id="Phobius"/>
    </source>
</evidence>
<evidence type="ECO:0008006" key="9">
    <source>
        <dbReference type="Google" id="ProtNLM"/>
    </source>
</evidence>
<protein>
    <recommendedName>
        <fullName evidence="9">Penicillin-binding protein 2</fullName>
    </recommendedName>
</protein>
<dbReference type="AlphaFoldDB" id="A0A328VL75"/>
<comment type="caution">
    <text evidence="7">The sequence shown here is derived from an EMBL/GenBank/DDBJ whole genome shotgun (WGS) entry which is preliminary data.</text>
</comment>
<keyword evidence="4" id="KW-0812">Transmembrane</keyword>
<dbReference type="RefSeq" id="WP_112430235.1">
    <property type="nucleotide sequence ID" value="NZ_MCIF01000002.1"/>
</dbReference>
<keyword evidence="3 4" id="KW-0472">Membrane</keyword>
<dbReference type="Proteomes" id="UP000248706">
    <property type="component" value="Unassembled WGS sequence"/>
</dbReference>